<gene>
    <name evidence="2" type="ORF">PBRA_007536</name>
    <name evidence="3" type="ORF">PLBR_LOCUS9320</name>
</gene>
<organism evidence="2 4">
    <name type="scientific">Plasmodiophora brassicae</name>
    <name type="common">Clubroot disease agent</name>
    <dbReference type="NCBI Taxonomy" id="37360"/>
    <lineage>
        <taxon>Eukaryota</taxon>
        <taxon>Sar</taxon>
        <taxon>Rhizaria</taxon>
        <taxon>Endomyxa</taxon>
        <taxon>Phytomyxea</taxon>
        <taxon>Plasmodiophorida</taxon>
        <taxon>Plasmodiophoridae</taxon>
        <taxon>Plasmodiophora</taxon>
    </lineage>
</organism>
<dbReference type="EMBL" id="OVEO01000020">
    <property type="protein sequence ID" value="SPR02105.1"/>
    <property type="molecule type" value="Genomic_DNA"/>
</dbReference>
<proteinExistence type="predicted"/>
<keyword evidence="3" id="KW-0496">Mitochondrion</keyword>
<evidence type="ECO:0000313" key="4">
    <source>
        <dbReference type="Proteomes" id="UP000039324"/>
    </source>
</evidence>
<reference evidence="3 5" key="2">
    <citation type="submission" date="2018-03" db="EMBL/GenBank/DDBJ databases">
        <authorList>
            <person name="Fogelqvist J."/>
        </authorList>
    </citation>
    <scope>NUCLEOTIDE SEQUENCE [LARGE SCALE GENOMIC DNA]</scope>
</reference>
<dbReference type="Proteomes" id="UP000039324">
    <property type="component" value="Unassembled WGS sequence"/>
</dbReference>
<dbReference type="EMBL" id="CDSF01000094">
    <property type="protein sequence ID" value="CEO99802.1"/>
    <property type="molecule type" value="Genomic_DNA"/>
</dbReference>
<protein>
    <submittedName>
        <fullName evidence="2">Uncharacterized protein</fullName>
    </submittedName>
</protein>
<accession>A0A0G4IX20</accession>
<evidence type="ECO:0000313" key="3">
    <source>
        <dbReference type="EMBL" id="SPR02105.1"/>
    </source>
</evidence>
<dbReference type="Proteomes" id="UP000290189">
    <property type="component" value="Unassembled WGS sequence"/>
</dbReference>
<keyword evidence="4" id="KW-1185">Reference proteome</keyword>
<geneLocation type="mitochondrion" evidence="3"/>
<evidence type="ECO:0000313" key="5">
    <source>
        <dbReference type="Proteomes" id="UP000290189"/>
    </source>
</evidence>
<feature type="compositionally biased region" description="Low complexity" evidence="1">
    <location>
        <begin position="162"/>
        <end position="174"/>
    </location>
</feature>
<name>A0A0G4IX20_PLABS</name>
<evidence type="ECO:0000256" key="1">
    <source>
        <dbReference type="SAM" id="MobiDB-lite"/>
    </source>
</evidence>
<feature type="region of interest" description="Disordered" evidence="1">
    <location>
        <begin position="158"/>
        <end position="210"/>
    </location>
</feature>
<reference evidence="2 4" key="1">
    <citation type="submission" date="2015-02" db="EMBL/GenBank/DDBJ databases">
        <authorList>
            <person name="Chooi Y.-H."/>
        </authorList>
    </citation>
    <scope>NUCLEOTIDE SEQUENCE [LARGE SCALE GENOMIC DNA]</scope>
    <source>
        <strain evidence="2">E3</strain>
    </source>
</reference>
<dbReference type="AlphaFoldDB" id="A0A0G4IX20"/>
<evidence type="ECO:0000313" key="2">
    <source>
        <dbReference type="EMBL" id="CEO99802.1"/>
    </source>
</evidence>
<sequence>MSWRASATLAHDNLCKVVEHLKLARLKPNVVRDRFLAFHEGQPGAIARVVDRPRLQTMLSVGCLFPLSRMRMPDQPEDHFYYLPFYAKCFMLVQKETYVAGGLPFLVMAVNEDLRLSKSLGLVRVEFATALGRATAEQLVDALLARLTNFNFHKVQFTDGTSSSSPSPSSPSSSFRRSVAPTRRTPFPTRSSDPLRYYTFYGPPTSFLPS</sequence>